<evidence type="ECO:0000313" key="1">
    <source>
        <dbReference type="EMBL" id="CCH99114.1"/>
    </source>
</evidence>
<evidence type="ECO:0000313" key="2">
    <source>
        <dbReference type="Proteomes" id="UP000003172"/>
    </source>
</evidence>
<name>I4FTY9_MICAE</name>
<accession>I4FTY9</accession>
<gene>
    <name evidence="1" type="ORF">MICAB_580001</name>
</gene>
<dbReference type="RefSeq" id="WP_002757162.1">
    <property type="nucleotide sequence ID" value="NZ_HE972664.1"/>
</dbReference>
<organism evidence="1 2">
    <name type="scientific">Microcystis aeruginosa PCC 9717</name>
    <dbReference type="NCBI Taxonomy" id="1160286"/>
    <lineage>
        <taxon>Bacteria</taxon>
        <taxon>Bacillati</taxon>
        <taxon>Cyanobacteriota</taxon>
        <taxon>Cyanophyceae</taxon>
        <taxon>Oscillatoriophycideae</taxon>
        <taxon>Chroococcales</taxon>
        <taxon>Microcystaceae</taxon>
        <taxon>Microcystis</taxon>
    </lineage>
</organism>
<dbReference type="Proteomes" id="UP000003172">
    <property type="component" value="Unassembled WGS sequence"/>
</dbReference>
<reference evidence="1 2" key="1">
    <citation type="submission" date="2012-04" db="EMBL/GenBank/DDBJ databases">
        <authorList>
            <person name="Genoscope - CEA"/>
        </authorList>
    </citation>
    <scope>NUCLEOTIDE SEQUENCE [LARGE SCALE GENOMIC DNA]</scope>
    <source>
        <strain evidence="1 2">9717</strain>
    </source>
</reference>
<dbReference type="AlphaFoldDB" id="I4FTY9"/>
<sequence>MLQPNLRSVLGDIAFTPEGEIIQDKFSVAQIKMNADGKNGKFTFVEN</sequence>
<proteinExistence type="predicted"/>
<protein>
    <submittedName>
        <fullName evidence="1">Genome sequencing data, contig C269</fullName>
    </submittedName>
</protein>
<dbReference type="HOGENOM" id="CLU_3170249_0_0_3"/>
<comment type="caution">
    <text evidence="1">The sequence shown here is derived from an EMBL/GenBank/DDBJ whole genome shotgun (WGS) entry which is preliminary data.</text>
</comment>
<dbReference type="EMBL" id="CAII01000534">
    <property type="protein sequence ID" value="CCH99114.1"/>
    <property type="molecule type" value="Genomic_DNA"/>
</dbReference>